<keyword evidence="3" id="KW-1185">Reference proteome</keyword>
<dbReference type="AlphaFoldDB" id="A0A2A9PHT5"/>
<evidence type="ECO:0000256" key="1">
    <source>
        <dbReference type="SAM" id="MobiDB-lite"/>
    </source>
</evidence>
<feature type="region of interest" description="Disordered" evidence="1">
    <location>
        <begin position="474"/>
        <end position="511"/>
    </location>
</feature>
<name>A0A2A9PHT5_OPHUN</name>
<dbReference type="EMBL" id="LAZP02000133">
    <property type="protein sequence ID" value="PFH60376.1"/>
    <property type="molecule type" value="Genomic_DNA"/>
</dbReference>
<proteinExistence type="predicted"/>
<accession>A0A2A9PHT5</accession>
<comment type="caution">
    <text evidence="2">The sequence shown here is derived from an EMBL/GenBank/DDBJ whole genome shotgun (WGS) entry which is preliminary data.</text>
</comment>
<dbReference type="OrthoDB" id="3647246at2759"/>
<organism evidence="2 3">
    <name type="scientific">Ophiocordyceps unilateralis</name>
    <name type="common">Zombie-ant fungus</name>
    <name type="synonym">Torrubia unilateralis</name>
    <dbReference type="NCBI Taxonomy" id="268505"/>
    <lineage>
        <taxon>Eukaryota</taxon>
        <taxon>Fungi</taxon>
        <taxon>Dikarya</taxon>
        <taxon>Ascomycota</taxon>
        <taxon>Pezizomycotina</taxon>
        <taxon>Sordariomycetes</taxon>
        <taxon>Hypocreomycetidae</taxon>
        <taxon>Hypocreales</taxon>
        <taxon>Ophiocordycipitaceae</taxon>
        <taxon>Ophiocordyceps</taxon>
    </lineage>
</organism>
<sequence>MGELLETADEYGRRSRCFRDHRKNPFRFKHHLADIHASALETAPDGFVKQSDLGSCCFPEPTETWEDSMELEEELLSRLCLFPSQPWRLPNLKELRVPVEELDLGTLPELDMQQTSRDVFSKRHCRLACTWIPLSSVCDERDEGLMFSFESAKLQSLLLRKAELETIAPSTEASDFENYSAVGPSLSLICKVILYRRQPDSPCAPGSTPDQVDGAIDPVGSDIFVTTPQGKQVESTLGQELEPSHPNAQDVALEVPLITTSSDAVCEPDAAGNIHLPKFVDVVDSPSPTTLRKDGALDEVLTCLLSGRDIDPTSMAEQERLNPTDPIARVPVPVLDFRLPRPDWTDKAWGVRQHFLWLQASSPDTYQIPLLPIDGRLNRSLKWALFSGGSAASFMAEELQLSSESKGFSTTDKASQSPESVRFIWLPRTMAILQMDEDEDAELQESMAESSKDFDNAFLRDDDALRGDEGFPQPCANSNAHPVSLAPCRGTADRHSTLLPDSSDPNATSQLLSGFMELRAVKRRRISSPRSAPPTRW</sequence>
<dbReference type="Proteomes" id="UP000037136">
    <property type="component" value="Unassembled WGS sequence"/>
</dbReference>
<evidence type="ECO:0000313" key="3">
    <source>
        <dbReference type="Proteomes" id="UP000037136"/>
    </source>
</evidence>
<reference evidence="2 3" key="1">
    <citation type="journal article" date="2015" name="BMC Genomics">
        <title>Gene expression during zombie ant biting behavior reflects the complexity underlying fungal parasitic behavioral manipulation.</title>
        <authorList>
            <person name="de Bekker C."/>
            <person name="Ohm R.A."/>
            <person name="Loreto R.G."/>
            <person name="Sebastian A."/>
            <person name="Albert I."/>
            <person name="Merrow M."/>
            <person name="Brachmann A."/>
            <person name="Hughes D.P."/>
        </authorList>
    </citation>
    <scope>NUCLEOTIDE SEQUENCE [LARGE SCALE GENOMIC DNA]</scope>
    <source>
        <strain evidence="2 3">SC16a</strain>
    </source>
</reference>
<feature type="compositionally biased region" description="Polar residues" evidence="1">
    <location>
        <begin position="499"/>
        <end position="511"/>
    </location>
</feature>
<evidence type="ECO:0000313" key="2">
    <source>
        <dbReference type="EMBL" id="PFH60376.1"/>
    </source>
</evidence>
<gene>
    <name evidence="2" type="ORF">XA68_11078</name>
</gene>
<protein>
    <submittedName>
        <fullName evidence="2">Uncharacterized protein</fullName>
    </submittedName>
</protein>
<reference evidence="2 3" key="2">
    <citation type="journal article" date="2017" name="Sci. Rep.">
        <title>Ant-infecting Ophiocordyceps genomes reveal a high diversity of potential behavioral manipulation genes and a possible major role for enterotoxins.</title>
        <authorList>
            <person name="de Bekker C."/>
            <person name="Ohm R.A."/>
            <person name="Evans H.C."/>
            <person name="Brachmann A."/>
            <person name="Hughes D.P."/>
        </authorList>
    </citation>
    <scope>NUCLEOTIDE SEQUENCE [LARGE SCALE GENOMIC DNA]</scope>
    <source>
        <strain evidence="2 3">SC16a</strain>
    </source>
</reference>